<dbReference type="AlphaFoldDB" id="A0AA89BJP3"/>
<dbReference type="GO" id="GO:0005615">
    <property type="term" value="C:extracellular space"/>
    <property type="evidence" value="ECO:0007669"/>
    <property type="project" value="TreeGrafter"/>
</dbReference>
<dbReference type="SUPFAM" id="SSF56496">
    <property type="entry name" value="Fibrinogen C-terminal domain-like"/>
    <property type="match status" value="1"/>
</dbReference>
<reference evidence="2" key="1">
    <citation type="submission" date="2019-08" db="EMBL/GenBank/DDBJ databases">
        <title>The improved chromosome-level genome for the pearl oyster Pinctada fucata martensii using PacBio sequencing and Hi-C.</title>
        <authorList>
            <person name="Zheng Z."/>
        </authorList>
    </citation>
    <scope>NUCLEOTIDE SEQUENCE</scope>
    <source>
        <strain evidence="2">ZZ-2019</strain>
        <tissue evidence="2">Adductor muscle</tissue>
    </source>
</reference>
<dbReference type="Proteomes" id="UP001186944">
    <property type="component" value="Unassembled WGS sequence"/>
</dbReference>
<dbReference type="EMBL" id="VSWD01000013">
    <property type="protein sequence ID" value="KAK3084891.1"/>
    <property type="molecule type" value="Genomic_DNA"/>
</dbReference>
<evidence type="ECO:0000313" key="2">
    <source>
        <dbReference type="EMBL" id="KAK3084891.1"/>
    </source>
</evidence>
<name>A0AA89BJP3_PINIB</name>
<proteinExistence type="predicted"/>
<evidence type="ECO:0000259" key="1">
    <source>
        <dbReference type="PROSITE" id="PS51406"/>
    </source>
</evidence>
<dbReference type="Pfam" id="PF00147">
    <property type="entry name" value="Fibrinogen_C"/>
    <property type="match status" value="1"/>
</dbReference>
<sequence>MRRIKGRQNDYRKCVRIIKRLVYREYGPNVTRRTLGLVLDQSTVLYQRILKTCTLTDCDDGLHDGPCPNLFREDRARPTVLSECQSDSSGDNIHELAAAEHGLYNVIQRRINGALHFNKTWNEYKDGFGDLLGEHWIGNDVLHLLTERGRTLLIRVLGKDSGSTWKYAKYSDVHVSDEASKYRLTFRQGSYIGNAGDDFERKVGQNHNNMMFSTKDRDNDRSSRSCAVRYEGGWWFNSCYGGCLNCKQLFGNGGHITFKSSWMMIK</sequence>
<dbReference type="Gene3D" id="3.90.215.10">
    <property type="entry name" value="Gamma Fibrinogen, chain A, domain 1"/>
    <property type="match status" value="1"/>
</dbReference>
<accession>A0AA89BJP3</accession>
<dbReference type="InterPro" id="IPR036056">
    <property type="entry name" value="Fibrinogen-like_C"/>
</dbReference>
<dbReference type="InterPro" id="IPR050373">
    <property type="entry name" value="Fibrinogen_C-term_domain"/>
</dbReference>
<protein>
    <recommendedName>
        <fullName evidence="1">Fibrinogen C-terminal domain-containing protein</fullName>
    </recommendedName>
</protein>
<evidence type="ECO:0000313" key="3">
    <source>
        <dbReference type="Proteomes" id="UP001186944"/>
    </source>
</evidence>
<organism evidence="2 3">
    <name type="scientific">Pinctada imbricata</name>
    <name type="common">Atlantic pearl-oyster</name>
    <name type="synonym">Pinctada martensii</name>
    <dbReference type="NCBI Taxonomy" id="66713"/>
    <lineage>
        <taxon>Eukaryota</taxon>
        <taxon>Metazoa</taxon>
        <taxon>Spiralia</taxon>
        <taxon>Lophotrochozoa</taxon>
        <taxon>Mollusca</taxon>
        <taxon>Bivalvia</taxon>
        <taxon>Autobranchia</taxon>
        <taxon>Pteriomorphia</taxon>
        <taxon>Pterioida</taxon>
        <taxon>Pterioidea</taxon>
        <taxon>Pteriidae</taxon>
        <taxon>Pinctada</taxon>
    </lineage>
</organism>
<dbReference type="InterPro" id="IPR014716">
    <property type="entry name" value="Fibrinogen_a/b/g_C_1"/>
</dbReference>
<feature type="domain" description="Fibrinogen C-terminal" evidence="1">
    <location>
        <begin position="49"/>
        <end position="266"/>
    </location>
</feature>
<keyword evidence="3" id="KW-1185">Reference proteome</keyword>
<gene>
    <name evidence="2" type="ORF">FSP39_020925</name>
</gene>
<dbReference type="InterPro" id="IPR002181">
    <property type="entry name" value="Fibrinogen_a/b/g_C_dom"/>
</dbReference>
<dbReference type="SMART" id="SM00186">
    <property type="entry name" value="FBG"/>
    <property type="match status" value="1"/>
</dbReference>
<dbReference type="PROSITE" id="PS51406">
    <property type="entry name" value="FIBRINOGEN_C_2"/>
    <property type="match status" value="1"/>
</dbReference>
<dbReference type="PANTHER" id="PTHR19143">
    <property type="entry name" value="FIBRINOGEN/TENASCIN/ANGIOPOEITIN"/>
    <property type="match status" value="1"/>
</dbReference>
<comment type="caution">
    <text evidence="2">The sequence shown here is derived from an EMBL/GenBank/DDBJ whole genome shotgun (WGS) entry which is preliminary data.</text>
</comment>